<evidence type="ECO:0000256" key="9">
    <source>
        <dbReference type="ARBA" id="ARBA00049244"/>
    </source>
</evidence>
<dbReference type="PIRSF" id="PIRSF006517">
    <property type="entry name" value="DPol_mt_plasmid"/>
    <property type="match status" value="1"/>
</dbReference>
<evidence type="ECO:0000259" key="11">
    <source>
        <dbReference type="Pfam" id="PF03175"/>
    </source>
</evidence>
<feature type="unsure residue" description="E or Q" evidence="12">
    <location>
        <position position="200"/>
    </location>
</feature>
<evidence type="ECO:0000313" key="12">
    <source>
        <dbReference type="EMBL" id="ANE20414.1"/>
    </source>
</evidence>
<dbReference type="InterPro" id="IPR036397">
    <property type="entry name" value="RNaseH_sf"/>
</dbReference>
<evidence type="ECO:0000256" key="10">
    <source>
        <dbReference type="RuleBase" id="RU000442"/>
    </source>
</evidence>
<dbReference type="Gene3D" id="1.10.287.690">
    <property type="entry name" value="Helix hairpin bin"/>
    <property type="match status" value="1"/>
</dbReference>
<dbReference type="GO" id="GO:0003887">
    <property type="term" value="F:DNA-directed DNA polymerase activity"/>
    <property type="evidence" value="ECO:0007669"/>
    <property type="project" value="UniProtKB-KW"/>
</dbReference>
<dbReference type="Pfam" id="PF03175">
    <property type="entry name" value="DNA_pol_B_2"/>
    <property type="match status" value="1"/>
</dbReference>
<dbReference type="PANTHER" id="PTHR33568:SF3">
    <property type="entry name" value="DNA-DIRECTED DNA POLYMERASE"/>
    <property type="match status" value="1"/>
</dbReference>
<reference evidence="12" key="1">
    <citation type="submission" date="2015-10" db="EMBL/GenBank/DDBJ databases">
        <title>Peltigera dolichorhiza mitochondrial genome.</title>
        <authorList>
            <person name="Goffinet B."/>
        </authorList>
    </citation>
    <scope>NUCLEOTIDE SEQUENCE</scope>
</reference>
<dbReference type="GO" id="GO:0006260">
    <property type="term" value="P:DNA replication"/>
    <property type="evidence" value="ECO:0007669"/>
    <property type="project" value="UniProtKB-KW"/>
</dbReference>
<dbReference type="InterPro" id="IPR043502">
    <property type="entry name" value="DNA/RNA_pol_sf"/>
</dbReference>
<dbReference type="PANTHER" id="PTHR33568">
    <property type="entry name" value="DNA POLYMERASE"/>
    <property type="match status" value="1"/>
</dbReference>
<evidence type="ECO:0000256" key="7">
    <source>
        <dbReference type="ARBA" id="ARBA00023125"/>
    </source>
</evidence>
<dbReference type="EMBL" id="KT946595">
    <property type="protein sequence ID" value="ANE20414.1"/>
    <property type="molecule type" value="Genomic_DNA"/>
</dbReference>
<dbReference type="PROSITE" id="PS00116">
    <property type="entry name" value="DNA_POLYMERASE_B"/>
    <property type="match status" value="1"/>
</dbReference>
<sequence>MYLYNGYIIVNYNLVKKDLFTVYHREVYNSNTGVLYFTVEDTVKDVNYPNVFSRKIGNSIFNIISDKITGFEAKKELVCISNKYREYKAASNPFIGTIDLETYRDTDGFSKVYALGFYVDGEDPITFYIDKDESSHSLVLRCFGALLINKYNNYIFYVHNLGGYDVPFILKILRQANLDKGFEYYKLSYIFRDNKLIKLEIKLNVSNTIKDEDSNKNNSNNKDDKSIKYSNIKITLYDSFKLLNNSLYNLSNSFGVSVTKGYFPHEFVKKDTFFYIGNTPCIEYWKNITKEEYDKLFKVDWSLKTECIDYLKRDLISLYQVLSIFNKYVFVNYGIQMTDSLTISRLALNIFLKKYLKYFKLPIIKQNMYKDIKQSYFGGITEVYKPYGENLYYYDVNSLYPYASLNSMPGPNCTYIERSDINIDTLFGFYYCEIETSDNYLGLLPVHIDFELIMPNGKWCGWYFSEELKFAKTNGYKIKVIKGYSFNRQDNVFNNYVSDLYKVKSNNKGSIKVIAKSLLNNLLGRFGLNVYKPVTQIVNEEQFDFIISAYDVNSFSKISEDDDFLITYYPEVSKNTCISHGLDYTKVLNSNKVHVGKLKEFNDVSLSTASAVTAYARIYMGKIKLDIINKGGQIYYSDTDSIVTDISLDEKMVGKDIGQFKLEYLVNKGYFISSKLYCLVVSDGSVVIKSKGAFKSSLNLDDFQNMYKGINIKAVRQQSIVNYEMGSVVIEDKEINLNCNSYKKREKVYSEGKWIDTKPVSYDQESL</sequence>
<keyword evidence="7 10" id="KW-0238">DNA-binding</keyword>
<accession>A0A1I7PC10</accession>
<dbReference type="RefSeq" id="YP_009316284.1">
    <property type="nucleotide sequence ID" value="NC_031804.1"/>
</dbReference>
<evidence type="ECO:0000256" key="8">
    <source>
        <dbReference type="ARBA" id="ARBA00023128"/>
    </source>
</evidence>
<gene>
    <name evidence="12" type="primary">dpo</name>
</gene>
<evidence type="ECO:0000256" key="6">
    <source>
        <dbReference type="ARBA" id="ARBA00022932"/>
    </source>
</evidence>
<dbReference type="SMART" id="SM00486">
    <property type="entry name" value="POLBc"/>
    <property type="match status" value="1"/>
</dbReference>
<dbReference type="InterPro" id="IPR006172">
    <property type="entry name" value="DNA-dir_DNA_pol_B"/>
</dbReference>
<evidence type="ECO:0000256" key="5">
    <source>
        <dbReference type="ARBA" id="ARBA00022705"/>
    </source>
</evidence>
<dbReference type="GO" id="GO:0003677">
    <property type="term" value="F:DNA binding"/>
    <property type="evidence" value="ECO:0007669"/>
    <property type="project" value="UniProtKB-KW"/>
</dbReference>
<dbReference type="EC" id="2.7.7.7" evidence="10"/>
<proteinExistence type="inferred from homology"/>
<keyword evidence="8 12" id="KW-0496">Mitochondrion</keyword>
<dbReference type="InterPro" id="IPR017964">
    <property type="entry name" value="DNA-dir_DNA_pol_B_CS"/>
</dbReference>
<evidence type="ECO:0000256" key="4">
    <source>
        <dbReference type="ARBA" id="ARBA00022695"/>
    </source>
</evidence>
<comment type="catalytic activity">
    <reaction evidence="9 10">
        <text>DNA(n) + a 2'-deoxyribonucleoside 5'-triphosphate = DNA(n+1) + diphosphate</text>
        <dbReference type="Rhea" id="RHEA:22508"/>
        <dbReference type="Rhea" id="RHEA-COMP:17339"/>
        <dbReference type="Rhea" id="RHEA-COMP:17340"/>
        <dbReference type="ChEBI" id="CHEBI:33019"/>
        <dbReference type="ChEBI" id="CHEBI:61560"/>
        <dbReference type="ChEBI" id="CHEBI:173112"/>
        <dbReference type="EC" id="2.7.7.7"/>
    </reaction>
</comment>
<name>A0A1I7PC10_9LECA</name>
<dbReference type="GO" id="GO:0000166">
    <property type="term" value="F:nucleotide binding"/>
    <property type="evidence" value="ECO:0007669"/>
    <property type="project" value="InterPro"/>
</dbReference>
<dbReference type="AlphaFoldDB" id="A0A1I7PC10"/>
<evidence type="ECO:0000256" key="1">
    <source>
        <dbReference type="ARBA" id="ARBA00004173"/>
    </source>
</evidence>
<dbReference type="Gene3D" id="3.30.420.10">
    <property type="entry name" value="Ribonuclease H-like superfamily/Ribonuclease H"/>
    <property type="match status" value="1"/>
</dbReference>
<dbReference type="SUPFAM" id="SSF53098">
    <property type="entry name" value="Ribonuclease H-like"/>
    <property type="match status" value="1"/>
</dbReference>
<dbReference type="Gene3D" id="3.90.1600.10">
    <property type="entry name" value="Palm domain of DNA polymerase"/>
    <property type="match status" value="2"/>
</dbReference>
<dbReference type="GeneID" id="30216758"/>
<evidence type="ECO:0000256" key="3">
    <source>
        <dbReference type="ARBA" id="ARBA00022679"/>
    </source>
</evidence>
<keyword evidence="6 10" id="KW-0239">DNA-directed DNA polymerase</keyword>
<keyword evidence="3 10" id="KW-0808">Transferase</keyword>
<dbReference type="GO" id="GO:0005739">
    <property type="term" value="C:mitochondrion"/>
    <property type="evidence" value="ECO:0007669"/>
    <property type="project" value="UniProtKB-SubCell"/>
</dbReference>
<feature type="domain" description="DNA-directed DNA polymerase family B mitochondria/virus" evidence="11">
    <location>
        <begin position="150"/>
        <end position="590"/>
    </location>
</feature>
<comment type="similarity">
    <text evidence="2 10">Belongs to the DNA polymerase type-B family.</text>
</comment>
<protein>
    <recommendedName>
        <fullName evidence="10">DNA polymerase</fullName>
        <ecNumber evidence="10">2.7.7.7</ecNumber>
    </recommendedName>
</protein>
<evidence type="ECO:0000256" key="2">
    <source>
        <dbReference type="ARBA" id="ARBA00005755"/>
    </source>
</evidence>
<dbReference type="SUPFAM" id="SSF56672">
    <property type="entry name" value="DNA/RNA polymerases"/>
    <property type="match status" value="1"/>
</dbReference>
<keyword evidence="4 10" id="KW-0548">Nucleotidyltransferase</keyword>
<keyword evidence="5 10" id="KW-0235">DNA replication</keyword>
<dbReference type="InterPro" id="IPR004868">
    <property type="entry name" value="DNA-dir_DNA_pol_B_mt/vir"/>
</dbReference>
<dbReference type="InterPro" id="IPR023211">
    <property type="entry name" value="DNA_pol_palm_dom_sf"/>
</dbReference>
<dbReference type="InterPro" id="IPR012337">
    <property type="entry name" value="RNaseH-like_sf"/>
</dbReference>
<organism evidence="12">
    <name type="scientific">Peltigera dolichorrhiza</name>
    <dbReference type="NCBI Taxonomy" id="176453"/>
    <lineage>
        <taxon>Eukaryota</taxon>
        <taxon>Fungi</taxon>
        <taxon>Dikarya</taxon>
        <taxon>Ascomycota</taxon>
        <taxon>Pezizomycotina</taxon>
        <taxon>Lecanoromycetes</taxon>
        <taxon>OSLEUM clade</taxon>
        <taxon>Lecanoromycetidae</taxon>
        <taxon>Peltigerales</taxon>
        <taxon>Peltigerineae</taxon>
        <taxon>Peltigeraceae</taxon>
        <taxon>Peltigera</taxon>
    </lineage>
</organism>
<geneLocation type="mitochondrion" evidence="12"/>
<dbReference type="InterPro" id="IPR015833">
    <property type="entry name" value="DNA-dir_DNA_pol_B_mt_lin_plsmd"/>
</dbReference>
<comment type="subcellular location">
    <subcellularLocation>
        <location evidence="1">Mitochondrion</location>
    </subcellularLocation>
</comment>